<accession>A0A9N8YN35</accession>
<gene>
    <name evidence="7" type="ORF">AGERDE_LOCUS1024</name>
</gene>
<proteinExistence type="inferred from homology"/>
<evidence type="ECO:0000256" key="3">
    <source>
        <dbReference type="ARBA" id="ARBA00022884"/>
    </source>
</evidence>
<dbReference type="InterPro" id="IPR001040">
    <property type="entry name" value="TIF_eIF_4E"/>
</dbReference>
<keyword evidence="8" id="KW-1185">Reference proteome</keyword>
<dbReference type="GO" id="GO:0000340">
    <property type="term" value="F:RNA 7-methylguanosine cap binding"/>
    <property type="evidence" value="ECO:0007669"/>
    <property type="project" value="TreeGrafter"/>
</dbReference>
<keyword evidence="3 5" id="KW-0694">RNA-binding</keyword>
<dbReference type="GO" id="GO:0003743">
    <property type="term" value="F:translation initiation factor activity"/>
    <property type="evidence" value="ECO:0007669"/>
    <property type="project" value="UniProtKB-KW"/>
</dbReference>
<dbReference type="AlphaFoldDB" id="A0A9N8YN35"/>
<dbReference type="GO" id="GO:0016281">
    <property type="term" value="C:eukaryotic translation initiation factor 4F complex"/>
    <property type="evidence" value="ECO:0007669"/>
    <property type="project" value="TreeGrafter"/>
</dbReference>
<reference evidence="7" key="1">
    <citation type="submission" date="2021-06" db="EMBL/GenBank/DDBJ databases">
        <authorList>
            <person name="Kallberg Y."/>
            <person name="Tangrot J."/>
            <person name="Rosling A."/>
        </authorList>
    </citation>
    <scope>NUCLEOTIDE SEQUENCE</scope>
    <source>
        <strain evidence="7">MT106</strain>
    </source>
</reference>
<dbReference type="GO" id="GO:0006417">
    <property type="term" value="P:regulation of translation"/>
    <property type="evidence" value="ECO:0007669"/>
    <property type="project" value="UniProtKB-KW"/>
</dbReference>
<evidence type="ECO:0000313" key="7">
    <source>
        <dbReference type="EMBL" id="CAG8440484.1"/>
    </source>
</evidence>
<dbReference type="Gene3D" id="3.30.760.10">
    <property type="entry name" value="RNA Cap, Translation Initiation Factor Eif4e"/>
    <property type="match status" value="1"/>
</dbReference>
<dbReference type="PANTHER" id="PTHR11960">
    <property type="entry name" value="EUKARYOTIC TRANSLATION INITIATION FACTOR 4E RELATED"/>
    <property type="match status" value="1"/>
</dbReference>
<keyword evidence="4 5" id="KW-0648">Protein biosynthesis</keyword>
<dbReference type="EMBL" id="CAJVPL010000064">
    <property type="protein sequence ID" value="CAG8440484.1"/>
    <property type="molecule type" value="Genomic_DNA"/>
</dbReference>
<comment type="similarity">
    <text evidence="5">Belongs to the eukaryotic initiation factor 4E family.</text>
</comment>
<feature type="compositionally biased region" description="Polar residues" evidence="6">
    <location>
        <begin position="1"/>
        <end position="17"/>
    </location>
</feature>
<evidence type="ECO:0000256" key="2">
    <source>
        <dbReference type="ARBA" id="ARBA00022845"/>
    </source>
</evidence>
<sequence>MSFNTTALPSNSTTRTQPIRRDPSNPPCKKFSPRTTNNINNNGILNTASNPVIKFVNSPGGVVMDSDLQKKIDDNVKSSMNDDNLINSKPFPLTNAWTFYHDKFVANASPEEYQENLKSLGTVTTVQNFWSLYHYIPGPETLLLKNSLHFMKGGIKPIWEDPRNVNGGAWSFRVNKQQTAEVWRELLMLLIGEQFEEFVSVDDDIFGLTVSSRYNSDIFTIWNKNANVHEESNVLDRLSIMLKPIELQLPYYKAHREHAAFKRTNSSRNGK</sequence>
<evidence type="ECO:0000313" key="8">
    <source>
        <dbReference type="Proteomes" id="UP000789831"/>
    </source>
</evidence>
<dbReference type="Pfam" id="PF01652">
    <property type="entry name" value="IF4E"/>
    <property type="match status" value="1"/>
</dbReference>
<feature type="region of interest" description="Disordered" evidence="6">
    <location>
        <begin position="1"/>
        <end position="43"/>
    </location>
</feature>
<dbReference type="Proteomes" id="UP000789831">
    <property type="component" value="Unassembled WGS sequence"/>
</dbReference>
<name>A0A9N8YN35_9GLOM</name>
<keyword evidence="2" id="KW-0810">Translation regulation</keyword>
<evidence type="ECO:0000256" key="6">
    <source>
        <dbReference type="SAM" id="MobiDB-lite"/>
    </source>
</evidence>
<comment type="caution">
    <text evidence="7">The sequence shown here is derived from an EMBL/GenBank/DDBJ whole genome shotgun (WGS) entry which is preliminary data.</text>
</comment>
<dbReference type="InterPro" id="IPR023398">
    <property type="entry name" value="TIF_eIF4e-like"/>
</dbReference>
<dbReference type="SUPFAM" id="SSF55418">
    <property type="entry name" value="eIF4e-like"/>
    <property type="match status" value="1"/>
</dbReference>
<evidence type="ECO:0000256" key="1">
    <source>
        <dbReference type="ARBA" id="ARBA00022540"/>
    </source>
</evidence>
<dbReference type="OrthoDB" id="2391698at2759"/>
<keyword evidence="1 5" id="KW-0396">Initiation factor</keyword>
<evidence type="ECO:0000256" key="5">
    <source>
        <dbReference type="RuleBase" id="RU004374"/>
    </source>
</evidence>
<protein>
    <submittedName>
        <fullName evidence="7">3453_t:CDS:1</fullName>
    </submittedName>
</protein>
<organism evidence="7 8">
    <name type="scientific">Ambispora gerdemannii</name>
    <dbReference type="NCBI Taxonomy" id="144530"/>
    <lineage>
        <taxon>Eukaryota</taxon>
        <taxon>Fungi</taxon>
        <taxon>Fungi incertae sedis</taxon>
        <taxon>Mucoromycota</taxon>
        <taxon>Glomeromycotina</taxon>
        <taxon>Glomeromycetes</taxon>
        <taxon>Archaeosporales</taxon>
        <taxon>Ambisporaceae</taxon>
        <taxon>Ambispora</taxon>
    </lineage>
</organism>
<evidence type="ECO:0000256" key="4">
    <source>
        <dbReference type="ARBA" id="ARBA00022917"/>
    </source>
</evidence>
<dbReference type="PANTHER" id="PTHR11960:SF66">
    <property type="entry name" value="EUKARYOTIC TRANSLATION INITIATION FACTOR 4E TYPE 3"/>
    <property type="match status" value="1"/>
</dbReference>